<dbReference type="EMBL" id="BPLR01014753">
    <property type="protein sequence ID" value="GIY71079.1"/>
    <property type="molecule type" value="Genomic_DNA"/>
</dbReference>
<protein>
    <submittedName>
        <fullName evidence="2">Uncharacterized protein</fullName>
    </submittedName>
</protein>
<evidence type="ECO:0000313" key="3">
    <source>
        <dbReference type="Proteomes" id="UP001054945"/>
    </source>
</evidence>
<organism evidence="2 3">
    <name type="scientific">Caerostris extrusa</name>
    <name type="common">Bark spider</name>
    <name type="synonym">Caerostris bankana</name>
    <dbReference type="NCBI Taxonomy" id="172846"/>
    <lineage>
        <taxon>Eukaryota</taxon>
        <taxon>Metazoa</taxon>
        <taxon>Ecdysozoa</taxon>
        <taxon>Arthropoda</taxon>
        <taxon>Chelicerata</taxon>
        <taxon>Arachnida</taxon>
        <taxon>Araneae</taxon>
        <taxon>Araneomorphae</taxon>
        <taxon>Entelegynae</taxon>
        <taxon>Araneoidea</taxon>
        <taxon>Araneidae</taxon>
        <taxon>Caerostris</taxon>
    </lineage>
</organism>
<evidence type="ECO:0000256" key="1">
    <source>
        <dbReference type="SAM" id="MobiDB-lite"/>
    </source>
</evidence>
<comment type="caution">
    <text evidence="2">The sequence shown here is derived from an EMBL/GenBank/DDBJ whole genome shotgun (WGS) entry which is preliminary data.</text>
</comment>
<accession>A0AAV4VM91</accession>
<evidence type="ECO:0000313" key="2">
    <source>
        <dbReference type="EMBL" id="GIY71079.1"/>
    </source>
</evidence>
<sequence length="145" mass="16718">MFITCTLKFHYRNWETKRKGYFLEYRRKGVNHLCSIKVEFFSLTVAGKKSSFGRSQIGDADVKASCIYTQRAHRMGFFSFWSSALPPRGERKKGVAYRQRVIGASGMVAFWEKRLLVKTGPRRRSKTRLRSGQLTVKGGKKEPSN</sequence>
<name>A0AAV4VM91_CAEEX</name>
<dbReference type="AlphaFoldDB" id="A0AAV4VM91"/>
<keyword evidence="3" id="KW-1185">Reference proteome</keyword>
<feature type="region of interest" description="Disordered" evidence="1">
    <location>
        <begin position="122"/>
        <end position="145"/>
    </location>
</feature>
<reference evidence="2 3" key="1">
    <citation type="submission" date="2021-06" db="EMBL/GenBank/DDBJ databases">
        <title>Caerostris extrusa draft genome.</title>
        <authorList>
            <person name="Kono N."/>
            <person name="Arakawa K."/>
        </authorList>
    </citation>
    <scope>NUCLEOTIDE SEQUENCE [LARGE SCALE GENOMIC DNA]</scope>
</reference>
<gene>
    <name evidence="2" type="ORF">CEXT_346381</name>
</gene>
<proteinExistence type="predicted"/>
<dbReference type="Proteomes" id="UP001054945">
    <property type="component" value="Unassembled WGS sequence"/>
</dbReference>